<evidence type="ECO:0000313" key="1">
    <source>
        <dbReference type="EMBL" id="CAD7421832.1"/>
    </source>
</evidence>
<reference evidence="1" key="1">
    <citation type="submission" date="2020-11" db="EMBL/GenBank/DDBJ databases">
        <authorList>
            <person name="Tran Van P."/>
        </authorList>
    </citation>
    <scope>NUCLEOTIDE SEQUENCE</scope>
</reference>
<organism evidence="1">
    <name type="scientific">Timema poppense</name>
    <name type="common">Walking stick</name>
    <dbReference type="NCBI Taxonomy" id="170557"/>
    <lineage>
        <taxon>Eukaryota</taxon>
        <taxon>Metazoa</taxon>
        <taxon>Ecdysozoa</taxon>
        <taxon>Arthropoda</taxon>
        <taxon>Hexapoda</taxon>
        <taxon>Insecta</taxon>
        <taxon>Pterygota</taxon>
        <taxon>Neoptera</taxon>
        <taxon>Polyneoptera</taxon>
        <taxon>Phasmatodea</taxon>
        <taxon>Timematodea</taxon>
        <taxon>Timematoidea</taxon>
        <taxon>Timematidae</taxon>
        <taxon>Timema</taxon>
    </lineage>
</organism>
<protein>
    <submittedName>
        <fullName evidence="1">Uncharacterized protein</fullName>
    </submittedName>
</protein>
<name>A0A7R9HHH1_TIMPO</name>
<sequence>MLQGLPRSSSGRYVTS</sequence>
<dbReference type="AlphaFoldDB" id="A0A7R9HHH1"/>
<dbReference type="EMBL" id="OD065203">
    <property type="protein sequence ID" value="CAD7421832.1"/>
    <property type="molecule type" value="Genomic_DNA"/>
</dbReference>
<accession>A0A7R9HHH1</accession>
<proteinExistence type="predicted"/>
<gene>
    <name evidence="1" type="ORF">TPSB3V08_LOCUS15247</name>
</gene>